<protein>
    <submittedName>
        <fullName evidence="4">Fic family protein</fullName>
    </submittedName>
</protein>
<dbReference type="SUPFAM" id="SSF46785">
    <property type="entry name" value="Winged helix' DNA-binding domain"/>
    <property type="match status" value="1"/>
</dbReference>
<evidence type="ECO:0000259" key="3">
    <source>
        <dbReference type="PROSITE" id="PS51459"/>
    </source>
</evidence>
<accession>A0ABU2BHN3</accession>
<dbReference type="SUPFAM" id="SSF140931">
    <property type="entry name" value="Fic-like"/>
    <property type="match status" value="1"/>
</dbReference>
<dbReference type="Pfam" id="PF02661">
    <property type="entry name" value="Fic"/>
    <property type="match status" value="1"/>
</dbReference>
<feature type="domain" description="Fido" evidence="3">
    <location>
        <begin position="29"/>
        <end position="184"/>
    </location>
</feature>
<evidence type="ECO:0000256" key="2">
    <source>
        <dbReference type="ARBA" id="ARBA00023163"/>
    </source>
</evidence>
<dbReference type="PANTHER" id="PTHR13504:SF38">
    <property type="entry name" value="FIDO DOMAIN-CONTAINING PROTEIN"/>
    <property type="match status" value="1"/>
</dbReference>
<dbReference type="PROSITE" id="PS51459">
    <property type="entry name" value="FIDO"/>
    <property type="match status" value="1"/>
</dbReference>
<dbReference type="Gene3D" id="1.10.3290.10">
    <property type="entry name" value="Fido-like domain"/>
    <property type="match status" value="1"/>
</dbReference>
<comment type="caution">
    <text evidence="4">The sequence shown here is derived from an EMBL/GenBank/DDBJ whole genome shotgun (WGS) entry which is preliminary data.</text>
</comment>
<dbReference type="Proteomes" id="UP001183817">
    <property type="component" value="Unassembled WGS sequence"/>
</dbReference>
<dbReference type="Gene3D" id="1.10.10.10">
    <property type="entry name" value="Winged helix-like DNA-binding domain superfamily/Winged helix DNA-binding domain"/>
    <property type="match status" value="1"/>
</dbReference>
<keyword evidence="1" id="KW-0805">Transcription regulation</keyword>
<dbReference type="InterPro" id="IPR036597">
    <property type="entry name" value="Fido-like_dom_sf"/>
</dbReference>
<dbReference type="PANTHER" id="PTHR13504">
    <property type="entry name" value="FIDO DOMAIN-CONTAINING PROTEIN DDB_G0283145"/>
    <property type="match status" value="1"/>
</dbReference>
<organism evidence="4 5">
    <name type="scientific">Paeniglutamicibacter sulfureus</name>
    <dbReference type="NCBI Taxonomy" id="43666"/>
    <lineage>
        <taxon>Bacteria</taxon>
        <taxon>Bacillati</taxon>
        <taxon>Actinomycetota</taxon>
        <taxon>Actinomycetes</taxon>
        <taxon>Micrococcales</taxon>
        <taxon>Micrococcaceae</taxon>
        <taxon>Paeniglutamicibacter</taxon>
    </lineage>
</organism>
<proteinExistence type="predicted"/>
<keyword evidence="2" id="KW-0804">Transcription</keyword>
<dbReference type="RefSeq" id="WP_310289884.1">
    <property type="nucleotide sequence ID" value="NZ_BAAAWO010000001.1"/>
</dbReference>
<dbReference type="Pfam" id="PF08220">
    <property type="entry name" value="HTH_DeoR"/>
    <property type="match status" value="1"/>
</dbReference>
<keyword evidence="5" id="KW-1185">Reference proteome</keyword>
<dbReference type="EMBL" id="JAVDYI010000001">
    <property type="protein sequence ID" value="MDR7358163.1"/>
    <property type="molecule type" value="Genomic_DNA"/>
</dbReference>
<evidence type="ECO:0000313" key="4">
    <source>
        <dbReference type="EMBL" id="MDR7358163.1"/>
    </source>
</evidence>
<dbReference type="InterPro" id="IPR001034">
    <property type="entry name" value="DeoR_HTH"/>
</dbReference>
<dbReference type="InterPro" id="IPR040198">
    <property type="entry name" value="Fido_containing"/>
</dbReference>
<evidence type="ECO:0000256" key="1">
    <source>
        <dbReference type="ARBA" id="ARBA00023015"/>
    </source>
</evidence>
<evidence type="ECO:0000313" key="5">
    <source>
        <dbReference type="Proteomes" id="UP001183817"/>
    </source>
</evidence>
<reference evidence="4 5" key="1">
    <citation type="submission" date="2023-07" db="EMBL/GenBank/DDBJ databases">
        <title>Sequencing the genomes of 1000 actinobacteria strains.</title>
        <authorList>
            <person name="Klenk H.-P."/>
        </authorList>
    </citation>
    <scope>NUCLEOTIDE SEQUENCE [LARGE SCALE GENOMIC DNA]</scope>
    <source>
        <strain evidence="4 5">DSM 20167</strain>
    </source>
</reference>
<name>A0ABU2BHN3_9MICC</name>
<gene>
    <name evidence="4" type="ORF">J2S64_001854</name>
</gene>
<sequence length="298" mass="34319">MAPKDNNPVFPRWPPSAILLAPKESNIQLTTEFVLELHRILTDGTLEDPSDAGRLETLDHQRVAVWDNEICVHEPPSADQLPQRLQALCDFANGDTPEGAYIPPVVRAVIVDFMVGYDHYFADGNGRTARALFYWCMLKQEYWLSEYVAISKIFKKAPSRYSTAYLLTEDDERDLTYFIHYQLDVFIRALDELDDHLQAKVQEAADIRSALASKTVEFNFRQAEILEKLARDENERVSVRQYRDRFRVSHETARADLNDLTKHGYLTKQKVGRSYLWRPTPQLINKLSGKIGRARTSS</sequence>
<dbReference type="InterPro" id="IPR036388">
    <property type="entry name" value="WH-like_DNA-bd_sf"/>
</dbReference>
<dbReference type="InterPro" id="IPR036390">
    <property type="entry name" value="WH_DNA-bd_sf"/>
</dbReference>
<dbReference type="InterPro" id="IPR003812">
    <property type="entry name" value="Fido"/>
</dbReference>